<keyword evidence="3" id="KW-1185">Reference proteome</keyword>
<gene>
    <name evidence="2" type="ORF">SO802_031444</name>
</gene>
<comment type="caution">
    <text evidence="2">The sequence shown here is derived from an EMBL/GenBank/DDBJ whole genome shotgun (WGS) entry which is preliminary data.</text>
</comment>
<evidence type="ECO:0000256" key="1">
    <source>
        <dbReference type="SAM" id="Coils"/>
    </source>
</evidence>
<evidence type="ECO:0000313" key="3">
    <source>
        <dbReference type="Proteomes" id="UP001459277"/>
    </source>
</evidence>
<name>A0AAW2BM93_9ROSI</name>
<evidence type="ECO:0000313" key="2">
    <source>
        <dbReference type="EMBL" id="KAK9986493.1"/>
    </source>
</evidence>
<protein>
    <submittedName>
        <fullName evidence="2">Uncharacterized protein</fullName>
    </submittedName>
</protein>
<proteinExistence type="predicted"/>
<organism evidence="2 3">
    <name type="scientific">Lithocarpus litseifolius</name>
    <dbReference type="NCBI Taxonomy" id="425828"/>
    <lineage>
        <taxon>Eukaryota</taxon>
        <taxon>Viridiplantae</taxon>
        <taxon>Streptophyta</taxon>
        <taxon>Embryophyta</taxon>
        <taxon>Tracheophyta</taxon>
        <taxon>Spermatophyta</taxon>
        <taxon>Magnoliopsida</taxon>
        <taxon>eudicotyledons</taxon>
        <taxon>Gunneridae</taxon>
        <taxon>Pentapetalae</taxon>
        <taxon>rosids</taxon>
        <taxon>fabids</taxon>
        <taxon>Fagales</taxon>
        <taxon>Fagaceae</taxon>
        <taxon>Lithocarpus</taxon>
    </lineage>
</organism>
<dbReference type="Proteomes" id="UP001459277">
    <property type="component" value="Unassembled WGS sequence"/>
</dbReference>
<sequence>TTGFLTSDIIAVDPETSNCDQRKLFKEMQQMLNKALEEVKDISKKMKALDESNMAMKEELSRLQLGLKNISEEELQSLDLMKLEKQINRDVDLCVKVDDDINVHAALEVQLKEPTKKVMMIFQEPILGAPMEAFIQESVIQELAIQVLVIQESKTQALTILMVLESNEVLRIQEHSNVQRTNETLKFEEQLKAQEFKQSLKIYDEETFICTRLLVKEKCMNIVIKMSLRY</sequence>
<keyword evidence="1" id="KW-0175">Coiled coil</keyword>
<accession>A0AAW2BM93</accession>
<dbReference type="AlphaFoldDB" id="A0AAW2BM93"/>
<feature type="coiled-coil region" evidence="1">
    <location>
        <begin position="25"/>
        <end position="73"/>
    </location>
</feature>
<dbReference type="EMBL" id="JAZDWU010000011">
    <property type="protein sequence ID" value="KAK9986493.1"/>
    <property type="molecule type" value="Genomic_DNA"/>
</dbReference>
<reference evidence="2 3" key="1">
    <citation type="submission" date="2024-01" db="EMBL/GenBank/DDBJ databases">
        <title>A telomere-to-telomere, gap-free genome of sweet tea (Lithocarpus litseifolius).</title>
        <authorList>
            <person name="Zhou J."/>
        </authorList>
    </citation>
    <scope>NUCLEOTIDE SEQUENCE [LARGE SCALE GENOMIC DNA]</scope>
    <source>
        <strain evidence="2">Zhou-2022a</strain>
        <tissue evidence="2">Leaf</tissue>
    </source>
</reference>
<feature type="non-terminal residue" evidence="2">
    <location>
        <position position="1"/>
    </location>
</feature>